<evidence type="ECO:0000313" key="2">
    <source>
        <dbReference type="EMBL" id="VFJ91539.1"/>
    </source>
</evidence>
<evidence type="ECO:0000313" key="3">
    <source>
        <dbReference type="EMBL" id="VFJ92549.1"/>
    </source>
</evidence>
<feature type="compositionally biased region" description="Polar residues" evidence="1">
    <location>
        <begin position="1"/>
        <end position="12"/>
    </location>
</feature>
<evidence type="ECO:0000256" key="1">
    <source>
        <dbReference type="SAM" id="MobiDB-lite"/>
    </source>
</evidence>
<protein>
    <submittedName>
        <fullName evidence="2">Bacteriophage lambda head decoration protein D</fullName>
    </submittedName>
</protein>
<gene>
    <name evidence="2" type="ORF">BECKH772A_GA0070896_1003224</name>
    <name evidence="3" type="ORF">BECKH772B_GA0070898_1003110</name>
    <name evidence="4" type="ORF">BECKH772C_GA0070978_1003125</name>
</gene>
<evidence type="ECO:0000313" key="4">
    <source>
        <dbReference type="EMBL" id="VFJ99407.1"/>
    </source>
</evidence>
<accession>A0A450UG71</accession>
<dbReference type="EMBL" id="CAADFJ010000031">
    <property type="protein sequence ID" value="VFJ99407.1"/>
    <property type="molecule type" value="Genomic_DNA"/>
</dbReference>
<reference evidence="2" key="1">
    <citation type="submission" date="2019-02" db="EMBL/GenBank/DDBJ databases">
        <authorList>
            <person name="Gruber-Vodicka R. H."/>
            <person name="Seah K. B. B."/>
        </authorList>
    </citation>
    <scope>NUCLEOTIDE SEQUENCE</scope>
    <source>
        <strain evidence="4">BECK_SA2B12</strain>
        <strain evidence="2">BECK_SA2B15</strain>
        <strain evidence="3">BECK_SA2B20</strain>
    </source>
</reference>
<dbReference type="AlphaFoldDB" id="A0A450UG71"/>
<feature type="region of interest" description="Disordered" evidence="1">
    <location>
        <begin position="1"/>
        <end position="21"/>
    </location>
</feature>
<name>A0A450UG71_9GAMM</name>
<dbReference type="EMBL" id="CAADFI010000031">
    <property type="protein sequence ID" value="VFJ92549.1"/>
    <property type="molecule type" value="Genomic_DNA"/>
</dbReference>
<dbReference type="InterPro" id="IPR004195">
    <property type="entry name" value="Head_decoration_D"/>
</dbReference>
<dbReference type="Pfam" id="PF02924">
    <property type="entry name" value="HDPD"/>
    <property type="match status" value="1"/>
</dbReference>
<sequence>MRKSVRNGNGSQDPHAILAEDVDATDADKSAVIYLSGEFDRDALTFGEGHDADSVKALFRTYNIHIKKSV</sequence>
<dbReference type="Gene3D" id="2.40.300.10">
    <property type="entry name" value="Head decoration protein D"/>
    <property type="match status" value="1"/>
</dbReference>
<organism evidence="2">
    <name type="scientific">Candidatus Kentrum eta</name>
    <dbReference type="NCBI Taxonomy" id="2126337"/>
    <lineage>
        <taxon>Bacteria</taxon>
        <taxon>Pseudomonadati</taxon>
        <taxon>Pseudomonadota</taxon>
        <taxon>Gammaproteobacteria</taxon>
        <taxon>Candidatus Kentrum</taxon>
    </lineage>
</organism>
<dbReference type="EMBL" id="CAADFG010000032">
    <property type="protein sequence ID" value="VFJ91539.1"/>
    <property type="molecule type" value="Genomic_DNA"/>
</dbReference>
<proteinExistence type="predicted"/>